<gene>
    <name evidence="4" type="ORF">EHUX00137_LOCUS46914</name>
</gene>
<organism evidence="4">
    <name type="scientific">Emiliania huxleyi</name>
    <name type="common">Coccolithophore</name>
    <name type="synonym">Pontosphaera huxleyi</name>
    <dbReference type="NCBI Taxonomy" id="2903"/>
    <lineage>
        <taxon>Eukaryota</taxon>
        <taxon>Haptista</taxon>
        <taxon>Haptophyta</taxon>
        <taxon>Prymnesiophyceae</taxon>
        <taxon>Isochrysidales</taxon>
        <taxon>Noelaerhabdaceae</taxon>
        <taxon>Emiliania</taxon>
    </lineage>
</organism>
<sequence>MSAVAQDGLDSYSGTQPEGSHALAPRAGIDGARLFGEEEPPAAADAKHSSLLTAREAAAKFTMPSRAGMTGCVQCPSAQREQRAEWLPCGHGPYLCTRCSKEMQAALDASHITREVVQLLCPVCYPR</sequence>
<dbReference type="AlphaFoldDB" id="A0A7S3TZE1"/>
<evidence type="ECO:0000256" key="1">
    <source>
        <dbReference type="PROSITE-ProRule" id="PRU00175"/>
    </source>
</evidence>
<evidence type="ECO:0000313" key="4">
    <source>
        <dbReference type="EMBL" id="CAE0598798.1"/>
    </source>
</evidence>
<dbReference type="InterPro" id="IPR001841">
    <property type="entry name" value="Znf_RING"/>
</dbReference>
<name>A0A7S3TZE1_EMIHU</name>
<dbReference type="PROSITE" id="PS50089">
    <property type="entry name" value="ZF_RING_2"/>
    <property type="match status" value="1"/>
</dbReference>
<keyword evidence="1" id="KW-0862">Zinc</keyword>
<dbReference type="GO" id="GO:0008270">
    <property type="term" value="F:zinc ion binding"/>
    <property type="evidence" value="ECO:0007669"/>
    <property type="project" value="UniProtKB-KW"/>
</dbReference>
<reference evidence="4" key="1">
    <citation type="submission" date="2021-01" db="EMBL/GenBank/DDBJ databases">
        <authorList>
            <person name="Corre E."/>
            <person name="Pelletier E."/>
            <person name="Niang G."/>
            <person name="Scheremetjew M."/>
            <person name="Finn R."/>
            <person name="Kale V."/>
            <person name="Holt S."/>
            <person name="Cochrane G."/>
            <person name="Meng A."/>
            <person name="Brown T."/>
            <person name="Cohen L."/>
        </authorList>
    </citation>
    <scope>NUCLEOTIDE SEQUENCE</scope>
    <source>
        <strain evidence="4">379</strain>
    </source>
</reference>
<feature type="region of interest" description="Disordered" evidence="2">
    <location>
        <begin position="1"/>
        <end position="49"/>
    </location>
</feature>
<keyword evidence="1" id="KW-0479">Metal-binding</keyword>
<proteinExistence type="predicted"/>
<protein>
    <recommendedName>
        <fullName evidence="3">RING-type domain-containing protein</fullName>
    </recommendedName>
</protein>
<evidence type="ECO:0000259" key="3">
    <source>
        <dbReference type="PROSITE" id="PS50089"/>
    </source>
</evidence>
<keyword evidence="1" id="KW-0863">Zinc-finger</keyword>
<dbReference type="EMBL" id="HBIR01060357">
    <property type="protein sequence ID" value="CAE0598798.1"/>
    <property type="molecule type" value="Transcribed_RNA"/>
</dbReference>
<evidence type="ECO:0000256" key="2">
    <source>
        <dbReference type="SAM" id="MobiDB-lite"/>
    </source>
</evidence>
<accession>A0A7S3TZE1</accession>
<feature type="domain" description="RING-type" evidence="3">
    <location>
        <begin position="72"/>
        <end position="124"/>
    </location>
</feature>